<protein>
    <submittedName>
        <fullName evidence="2">Membrane protein</fullName>
    </submittedName>
</protein>
<name>A0A511T581_MYXFU</name>
<proteinExistence type="predicted"/>
<keyword evidence="1" id="KW-1133">Transmembrane helix</keyword>
<gene>
    <name evidence="2" type="ORF">MFU01_43670</name>
    <name evidence="3" type="ORF">SAMN05443572_105585</name>
</gene>
<organism evidence="2 5">
    <name type="scientific">Myxococcus fulvus</name>
    <dbReference type="NCBI Taxonomy" id="33"/>
    <lineage>
        <taxon>Bacteria</taxon>
        <taxon>Pseudomonadati</taxon>
        <taxon>Myxococcota</taxon>
        <taxon>Myxococcia</taxon>
        <taxon>Myxococcales</taxon>
        <taxon>Cystobacterineae</taxon>
        <taxon>Myxococcaceae</taxon>
        <taxon>Myxococcus</taxon>
    </lineage>
</organism>
<dbReference type="Proteomes" id="UP000183760">
    <property type="component" value="Unassembled WGS sequence"/>
</dbReference>
<evidence type="ECO:0000313" key="4">
    <source>
        <dbReference type="Proteomes" id="UP000183760"/>
    </source>
</evidence>
<reference evidence="3 4" key="1">
    <citation type="submission" date="2016-10" db="EMBL/GenBank/DDBJ databases">
        <authorList>
            <person name="Varghese N."/>
            <person name="Submissions S."/>
        </authorList>
    </citation>
    <scope>NUCLEOTIDE SEQUENCE [LARGE SCALE GENOMIC DNA]</scope>
    <source>
        <strain evidence="3 4">DSM 16525</strain>
    </source>
</reference>
<evidence type="ECO:0000313" key="3">
    <source>
        <dbReference type="EMBL" id="SEU17384.1"/>
    </source>
</evidence>
<feature type="transmembrane region" description="Helical" evidence="1">
    <location>
        <begin position="131"/>
        <end position="151"/>
    </location>
</feature>
<keyword evidence="4" id="KW-1185">Reference proteome</keyword>
<feature type="transmembrane region" description="Helical" evidence="1">
    <location>
        <begin position="160"/>
        <end position="182"/>
    </location>
</feature>
<feature type="transmembrane region" description="Helical" evidence="1">
    <location>
        <begin position="6"/>
        <end position="28"/>
    </location>
</feature>
<accession>A0A511T581</accession>
<reference evidence="2 5" key="2">
    <citation type="submission" date="2019-07" db="EMBL/GenBank/DDBJ databases">
        <title>Whole genome shotgun sequence of Myxococcus fulvus NBRC 100333.</title>
        <authorList>
            <person name="Hosoyama A."/>
            <person name="Uohara A."/>
            <person name="Ohji S."/>
            <person name="Ichikawa N."/>
        </authorList>
    </citation>
    <scope>NUCLEOTIDE SEQUENCE [LARGE SCALE GENOMIC DNA]</scope>
    <source>
        <strain evidence="2 5">NBRC 100333</strain>
    </source>
</reference>
<dbReference type="AlphaFoldDB" id="A0A511T581"/>
<feature type="transmembrane region" description="Helical" evidence="1">
    <location>
        <begin position="71"/>
        <end position="92"/>
    </location>
</feature>
<feature type="transmembrane region" description="Helical" evidence="1">
    <location>
        <begin position="40"/>
        <end position="59"/>
    </location>
</feature>
<dbReference type="Proteomes" id="UP000321514">
    <property type="component" value="Unassembled WGS sequence"/>
</dbReference>
<feature type="transmembrane region" description="Helical" evidence="1">
    <location>
        <begin position="104"/>
        <end position="125"/>
    </location>
</feature>
<keyword evidence="1" id="KW-0812">Transmembrane</keyword>
<evidence type="ECO:0000256" key="1">
    <source>
        <dbReference type="SAM" id="Phobius"/>
    </source>
</evidence>
<dbReference type="STRING" id="1334629.MFUL124B02_28205"/>
<dbReference type="RefSeq" id="WP_074955563.1">
    <property type="nucleotide sequence ID" value="NZ_BJXR01000033.1"/>
</dbReference>
<keyword evidence="1" id="KW-0472">Membrane</keyword>
<feature type="transmembrane region" description="Helical" evidence="1">
    <location>
        <begin position="194"/>
        <end position="211"/>
    </location>
</feature>
<dbReference type="OrthoDB" id="5984490at2"/>
<dbReference type="EMBL" id="BJXR01000033">
    <property type="protein sequence ID" value="GEN09330.1"/>
    <property type="molecule type" value="Genomic_DNA"/>
</dbReference>
<sequence length="234" mass="25484">MSFYALTRTLHITAGVIGFTALWLPLVARKGGTLHKRVGWVYVAAMAAVAVTGLLLSGWRFLFDPAQRSAALFFIYISVLSGTSASMGVRVLRTRARTTANRNPYDLGMSALTLVLGLFTAAWGFAVSMPLLWGFSLVGIILGASSLRYWLRPPQTRMHWWFEHMGAMVGSGIATLTAVLVVNARHLGIDGMQLAVFLGPTVVGVTGLKLWERYYQKKFAPKPRVTVATAPATP</sequence>
<evidence type="ECO:0000313" key="5">
    <source>
        <dbReference type="Proteomes" id="UP000321514"/>
    </source>
</evidence>
<comment type="caution">
    <text evidence="2">The sequence shown here is derived from an EMBL/GenBank/DDBJ whole genome shotgun (WGS) entry which is preliminary data.</text>
</comment>
<dbReference type="EMBL" id="FOIB01000005">
    <property type="protein sequence ID" value="SEU17384.1"/>
    <property type="molecule type" value="Genomic_DNA"/>
</dbReference>
<evidence type="ECO:0000313" key="2">
    <source>
        <dbReference type="EMBL" id="GEN09330.1"/>
    </source>
</evidence>